<feature type="transmembrane region" description="Helical" evidence="2">
    <location>
        <begin position="60"/>
        <end position="80"/>
    </location>
</feature>
<organism evidence="3 4">
    <name type="scientific">Syntrophomonas wolfei</name>
    <dbReference type="NCBI Taxonomy" id="863"/>
    <lineage>
        <taxon>Bacteria</taxon>
        <taxon>Bacillati</taxon>
        <taxon>Bacillota</taxon>
        <taxon>Clostridia</taxon>
        <taxon>Eubacteriales</taxon>
        <taxon>Syntrophomonadaceae</taxon>
        <taxon>Syntrophomonas</taxon>
    </lineage>
</organism>
<dbReference type="Proteomes" id="UP000263273">
    <property type="component" value="Unassembled WGS sequence"/>
</dbReference>
<evidence type="ECO:0000313" key="3">
    <source>
        <dbReference type="EMBL" id="HBK52916.1"/>
    </source>
</evidence>
<keyword evidence="2" id="KW-0812">Transmembrane</keyword>
<keyword evidence="2" id="KW-1133">Transmembrane helix</keyword>
<protein>
    <recommendedName>
        <fullName evidence="5">DUF1614 domain-containing protein</fullName>
    </recommendedName>
</protein>
<feature type="transmembrane region" description="Helical" evidence="2">
    <location>
        <begin position="87"/>
        <end position="106"/>
    </location>
</feature>
<accession>A0A354YW41</accession>
<dbReference type="STRING" id="378794.GCA_001570625_00808"/>
<dbReference type="EMBL" id="DNZF01000065">
    <property type="protein sequence ID" value="HBK52916.1"/>
    <property type="molecule type" value="Genomic_DNA"/>
</dbReference>
<feature type="region of interest" description="Disordered" evidence="1">
    <location>
        <begin position="199"/>
        <end position="249"/>
    </location>
</feature>
<comment type="caution">
    <text evidence="3">The sequence shown here is derived from an EMBL/GenBank/DDBJ whole genome shotgun (WGS) entry which is preliminary data.</text>
</comment>
<evidence type="ECO:0000313" key="4">
    <source>
        <dbReference type="Proteomes" id="UP000263273"/>
    </source>
</evidence>
<dbReference type="InterPro" id="IPR011672">
    <property type="entry name" value="DUF1614"/>
</dbReference>
<keyword evidence="2" id="KW-0472">Membrane</keyword>
<gene>
    <name evidence="3" type="ORF">DDZ44_03115</name>
</gene>
<feature type="transmembrane region" description="Helical" evidence="2">
    <location>
        <begin position="168"/>
        <end position="188"/>
    </location>
</feature>
<sequence>MANFPLGLIALVVVSILIYFGVAHRVLDRLRLSDRAALGLIALIIVGSFIDIPLSTRVTINLGGIIAVGLALYVIIGAGTAFEKMRAVLAAVVTALALFLAARFLGAEPEKIFIDPIYIYPLVAGVVGYLAGRSRRGAFFAAVMGVLALDIGQYLYLTRSGIRGVVHVGGAGAFDSLILAGIIAVLLAELIGETLERVQGGPETEDRPQELVKNLREPEAAHKPLPTEDSEKNEKNEKSSGENGGAEDA</sequence>
<feature type="transmembrane region" description="Helical" evidence="2">
    <location>
        <begin position="138"/>
        <end position="156"/>
    </location>
</feature>
<feature type="transmembrane region" description="Helical" evidence="2">
    <location>
        <begin position="36"/>
        <end position="54"/>
    </location>
</feature>
<dbReference type="RefSeq" id="WP_276619507.1">
    <property type="nucleotide sequence ID" value="NZ_DCDX01000128.1"/>
</dbReference>
<evidence type="ECO:0000256" key="1">
    <source>
        <dbReference type="SAM" id="MobiDB-lite"/>
    </source>
</evidence>
<evidence type="ECO:0008006" key="5">
    <source>
        <dbReference type="Google" id="ProtNLM"/>
    </source>
</evidence>
<name>A0A354YW41_9FIRM</name>
<dbReference type="AlphaFoldDB" id="A0A354YW41"/>
<feature type="transmembrane region" description="Helical" evidence="2">
    <location>
        <begin position="112"/>
        <end position="131"/>
    </location>
</feature>
<feature type="compositionally biased region" description="Basic and acidic residues" evidence="1">
    <location>
        <begin position="204"/>
        <end position="240"/>
    </location>
</feature>
<dbReference type="Pfam" id="PF07758">
    <property type="entry name" value="DUF1614"/>
    <property type="match status" value="1"/>
</dbReference>
<evidence type="ECO:0000256" key="2">
    <source>
        <dbReference type="SAM" id="Phobius"/>
    </source>
</evidence>
<feature type="transmembrane region" description="Helical" evidence="2">
    <location>
        <begin position="6"/>
        <end position="24"/>
    </location>
</feature>
<proteinExistence type="predicted"/>
<reference evidence="3 4" key="1">
    <citation type="journal article" date="2018" name="Nat. Biotechnol.">
        <title>A standardized bacterial taxonomy based on genome phylogeny substantially revises the tree of life.</title>
        <authorList>
            <person name="Parks D.H."/>
            <person name="Chuvochina M."/>
            <person name="Waite D.W."/>
            <person name="Rinke C."/>
            <person name="Skarshewski A."/>
            <person name="Chaumeil P.A."/>
            <person name="Hugenholtz P."/>
        </authorList>
    </citation>
    <scope>NUCLEOTIDE SEQUENCE [LARGE SCALE GENOMIC DNA]</scope>
    <source>
        <strain evidence="3">UBA10948</strain>
    </source>
</reference>